<dbReference type="PANTHER" id="PTHR35889:SF3">
    <property type="entry name" value="F-BOX DOMAIN-CONTAINING PROTEIN"/>
    <property type="match status" value="1"/>
</dbReference>
<dbReference type="Pfam" id="PF07587">
    <property type="entry name" value="PSD1"/>
    <property type="match status" value="1"/>
</dbReference>
<accession>A0A225EBP0</accession>
<dbReference type="RefSeq" id="WP_088251958.1">
    <property type="nucleotide sequence ID" value="NZ_NIDE01000001.1"/>
</dbReference>
<feature type="domain" description="DUF1549" evidence="2">
    <location>
        <begin position="319"/>
        <end position="500"/>
    </location>
</feature>
<evidence type="ECO:0000256" key="1">
    <source>
        <dbReference type="SAM" id="SignalP"/>
    </source>
</evidence>
<feature type="signal peptide" evidence="1">
    <location>
        <begin position="1"/>
        <end position="22"/>
    </location>
</feature>
<feature type="chain" id="PRO_5011968372" description="S-layer protein" evidence="1">
    <location>
        <begin position="23"/>
        <end position="804"/>
    </location>
</feature>
<feature type="domain" description="DUF1553" evidence="3">
    <location>
        <begin position="548"/>
        <end position="774"/>
    </location>
</feature>
<dbReference type="InterPro" id="IPR011444">
    <property type="entry name" value="DUF1549"/>
</dbReference>
<comment type="caution">
    <text evidence="4">The sequence shown here is derived from an EMBL/GenBank/DDBJ whole genome shotgun (WGS) entry which is preliminary data.</text>
</comment>
<keyword evidence="5" id="KW-1185">Reference proteome</keyword>
<dbReference type="Pfam" id="PF07583">
    <property type="entry name" value="PSCyt2"/>
    <property type="match status" value="1"/>
</dbReference>
<protein>
    <recommendedName>
        <fullName evidence="6">S-layer protein</fullName>
    </recommendedName>
</protein>
<dbReference type="PANTHER" id="PTHR35889">
    <property type="entry name" value="CYCLOINULO-OLIGOSACCHARIDE FRUCTANOTRANSFERASE-RELATED"/>
    <property type="match status" value="1"/>
</dbReference>
<organism evidence="4 5">
    <name type="scientific">Fimbriiglobus ruber</name>
    <dbReference type="NCBI Taxonomy" id="1908690"/>
    <lineage>
        <taxon>Bacteria</taxon>
        <taxon>Pseudomonadati</taxon>
        <taxon>Planctomycetota</taxon>
        <taxon>Planctomycetia</taxon>
        <taxon>Gemmatales</taxon>
        <taxon>Gemmataceae</taxon>
        <taxon>Fimbriiglobus</taxon>
    </lineage>
</organism>
<dbReference type="AlphaFoldDB" id="A0A225EBP0"/>
<proteinExistence type="predicted"/>
<evidence type="ECO:0008006" key="6">
    <source>
        <dbReference type="Google" id="ProtNLM"/>
    </source>
</evidence>
<gene>
    <name evidence="4" type="ORF">FRUB_00468</name>
</gene>
<sequence>MIRASIVLAAFAAVITPAISRAAPIVTPAVVRLDSPESTQQILVTGTGVGGRPIDLTRTVTYEVANPAIATIDPTGLLAPRADGRTELVVIAGADRVRVPIEVSGFATLRPVSFENDVIPLLTKATCNAGGCHGKAEGQNGFKLSVFGFDPVADHAAVVMEARGRRVFVAAPESSLLLLKGAGRVPHGGGKKLDEGTPRYRRLARWVAEGAAYGRGDAPPVVSLEVEPAQRLLALSGTQQIRVTAVDAAGGRRCVSAEAEYDSNAPSIAVVDRRGWVRASDIPGESAILVRYHGHVAVSRLTLPRPGVTFPRPAEANFVDRRVWDKLEQLGIPPSGLADDAEFLRRVYLDTIGTMPTPDEARTFFAAADPNKRAKLIDQLLDRPEYADYWAMKWADLLRVDRDAVNPKAAIAMTRWVRKQFAENRPFDQFARDILTARGNTAKEGPAAVYVVMSTPEELGRSMAQLFCGVRLACAQCHHHPSDRWGQDDYFALAGFFSGVTRKTIPGGGTAVTNGSGGDLKNPRTNTVVPTRALGAAAVAKFDGVVDRRNTLADWLSAPDNPYFAPAVANRIWAHYFGRGLVEPVDDIRPTNPATNEPLLADLAAHLRDGKYNLKAFTRTLLNSRTYQLTSRPLPGNADDAQNFSHAAAKALPAEVLLDAISRATGVPEKFNGWPEGYRAIELWDNRVPSYFFRIFGRPLRASVCECERSNEPSITQALHLMNSPEIAEKIRAKTGTARKLADSAKPPAEIVNELYLTALARLPTDQERLQMLKVFAEAGPDRRAATEDVLWALLNTKEFLYNH</sequence>
<evidence type="ECO:0000259" key="3">
    <source>
        <dbReference type="Pfam" id="PF07587"/>
    </source>
</evidence>
<evidence type="ECO:0000259" key="2">
    <source>
        <dbReference type="Pfam" id="PF07583"/>
    </source>
</evidence>
<name>A0A225EBP0_9BACT</name>
<dbReference type="Proteomes" id="UP000214646">
    <property type="component" value="Unassembled WGS sequence"/>
</dbReference>
<keyword evidence="1" id="KW-0732">Signal</keyword>
<dbReference type="OrthoDB" id="225441at2"/>
<dbReference type="Gene3D" id="2.60.40.1080">
    <property type="match status" value="2"/>
</dbReference>
<dbReference type="InterPro" id="IPR022655">
    <property type="entry name" value="DUF1553"/>
</dbReference>
<reference evidence="5" key="1">
    <citation type="submission" date="2017-06" db="EMBL/GenBank/DDBJ databases">
        <title>Genome analysis of Fimbriiglobus ruber SP5, the first member of the order Planctomycetales with confirmed chitinolytic capability.</title>
        <authorList>
            <person name="Ravin N.V."/>
            <person name="Rakitin A.L."/>
            <person name="Ivanova A.A."/>
            <person name="Beletsky A.V."/>
            <person name="Kulichevskaya I.S."/>
            <person name="Mardanov A.V."/>
            <person name="Dedysh S.N."/>
        </authorList>
    </citation>
    <scope>NUCLEOTIDE SEQUENCE [LARGE SCALE GENOMIC DNA]</scope>
    <source>
        <strain evidence="5">SP5</strain>
    </source>
</reference>
<evidence type="ECO:0000313" key="5">
    <source>
        <dbReference type="Proteomes" id="UP000214646"/>
    </source>
</evidence>
<dbReference type="EMBL" id="NIDE01000001">
    <property type="protein sequence ID" value="OWK46769.1"/>
    <property type="molecule type" value="Genomic_DNA"/>
</dbReference>
<evidence type="ECO:0000313" key="4">
    <source>
        <dbReference type="EMBL" id="OWK46769.1"/>
    </source>
</evidence>